<evidence type="ECO:0000256" key="2">
    <source>
        <dbReference type="SAM" id="Phobius"/>
    </source>
</evidence>
<dbReference type="AlphaFoldDB" id="A0A096P9D1"/>
<comment type="caution">
    <text evidence="3">The sequence shown here is derived from an EMBL/GenBank/DDBJ whole genome shotgun (WGS) entry which is preliminary data.</text>
</comment>
<reference evidence="3 4" key="2">
    <citation type="journal article" date="2014" name="BMC Genomics">
        <title>An improved genome of the model marine alga Ostreococcus tauri unfolds by assessing Illumina de novo assemblies.</title>
        <authorList>
            <person name="Blanc-Mathieu R."/>
            <person name="Verhelst B."/>
            <person name="Derelle E."/>
            <person name="Rombauts S."/>
            <person name="Bouget F.Y."/>
            <person name="Carre I."/>
            <person name="Chateau A."/>
            <person name="Eyre-Walker A."/>
            <person name="Grimsley N."/>
            <person name="Moreau H."/>
            <person name="Piegu B."/>
            <person name="Rivals E."/>
            <person name="Schackwitz W."/>
            <person name="Van de Peer Y."/>
            <person name="Piganeau G."/>
        </authorList>
    </citation>
    <scope>NUCLEOTIDE SEQUENCE [LARGE SCALE GENOMIC DNA]</scope>
    <source>
        <strain evidence="4">OTTH 0595 / CCAP 157/2 / RCC745</strain>
    </source>
</reference>
<feature type="compositionally biased region" description="Basic and acidic residues" evidence="1">
    <location>
        <begin position="90"/>
        <end position="108"/>
    </location>
</feature>
<evidence type="ECO:0000256" key="1">
    <source>
        <dbReference type="SAM" id="MobiDB-lite"/>
    </source>
</evidence>
<dbReference type="RefSeq" id="XP_022840453.1">
    <property type="nucleotide sequence ID" value="XM_022984336.1"/>
</dbReference>
<keyword evidence="2" id="KW-0812">Transmembrane</keyword>
<dbReference type="GeneID" id="9831322"/>
<sequence>MAHAGAPTRSRTRVVIAAIAGAVCGVAACYAYAYGSEIFSVSGGRRAKRVKENVSDEEATEEEEIEEAVVTAETAVISRAGAAATRRMREKTEETSGTARSEETRATRESTSSIDVKHTANATAVYESLEIAFAMGGLDASALTPRRFFSFGRWPEAGVWPRKYAELSMPLDCARLVIISLEDAPAIVAAVQGATRELIRLVGGKMDAFAPGRQELHVTLFHVSRTFEYVQAPATFAVENASGTTRTLPRTLPIENAIAFEESAIADAVKGCGTCELEVDRVCLAPSGCLLLCFKDVNGGSQVVRERLRDKVVGAATKQNDTLHCTLARLFPKTEDSQLDDTTVAAINVMCQKVTSSLRHARFTARNLTYVVEEHYGRTDGRRSRIML</sequence>
<keyword evidence="2" id="KW-1133">Transmembrane helix</keyword>
<evidence type="ECO:0000313" key="3">
    <source>
        <dbReference type="EMBL" id="CEG00574.1"/>
    </source>
</evidence>
<accession>A0A096P9D1</accession>
<keyword evidence="4" id="KW-1185">Reference proteome</keyword>
<evidence type="ECO:0000313" key="4">
    <source>
        <dbReference type="Proteomes" id="UP000009170"/>
    </source>
</evidence>
<name>A0A096P9D1_OSTTA</name>
<reference evidence="4" key="1">
    <citation type="journal article" date="2006" name="Proc. Natl. Acad. Sci. U.S.A.">
        <title>Genome analysis of the smallest free-living eukaryote Ostreococcus tauri unveils many unique features.</title>
        <authorList>
            <person name="Derelle E."/>
            <person name="Ferraz C."/>
            <person name="Rombauts S."/>
            <person name="Rouze P."/>
            <person name="Worden A.Z."/>
            <person name="Robbens S."/>
            <person name="Partensky F."/>
            <person name="Degroeve S."/>
            <person name="Echeynie S."/>
            <person name="Cooke R."/>
            <person name="Saeys Y."/>
            <person name="Wuyts J."/>
            <person name="Jabbari K."/>
            <person name="Bowler C."/>
            <person name="Panaud O."/>
            <person name="Piegu B."/>
            <person name="Ball S.G."/>
            <person name="Ral J.-P."/>
            <person name="Bouget F.-Y."/>
            <person name="Piganeau G."/>
            <person name="De Baets B."/>
            <person name="Picard A."/>
            <person name="Delseny M."/>
            <person name="Demaille J."/>
            <person name="Van de Peer Y."/>
            <person name="Moreau H."/>
        </authorList>
    </citation>
    <scope>NUCLEOTIDE SEQUENCE [LARGE SCALE GENOMIC DNA]</scope>
    <source>
        <strain evidence="4">OTTH 0595 / CCAP 157/2 / RCC745</strain>
    </source>
</reference>
<feature type="transmembrane region" description="Helical" evidence="2">
    <location>
        <begin position="12"/>
        <end position="33"/>
    </location>
</feature>
<organism evidence="3 4">
    <name type="scientific">Ostreococcus tauri</name>
    <name type="common">Marine green alga</name>
    <dbReference type="NCBI Taxonomy" id="70448"/>
    <lineage>
        <taxon>Eukaryota</taxon>
        <taxon>Viridiplantae</taxon>
        <taxon>Chlorophyta</taxon>
        <taxon>Mamiellophyceae</taxon>
        <taxon>Mamiellales</taxon>
        <taxon>Bathycoccaceae</taxon>
        <taxon>Ostreococcus</taxon>
    </lineage>
</organism>
<dbReference type="EMBL" id="CAID01000017">
    <property type="protein sequence ID" value="CEG00574.1"/>
    <property type="molecule type" value="Genomic_DNA"/>
</dbReference>
<feature type="region of interest" description="Disordered" evidence="1">
    <location>
        <begin position="81"/>
        <end position="114"/>
    </location>
</feature>
<dbReference type="PANTHER" id="PTHR37204:SF1">
    <property type="entry name" value="TRANSMEMBRANE PROTEIN"/>
    <property type="match status" value="1"/>
</dbReference>
<dbReference type="Proteomes" id="UP000009170">
    <property type="component" value="Unassembled WGS sequence"/>
</dbReference>
<gene>
    <name evidence="3" type="ORF">OT_ostta17g01320</name>
</gene>
<dbReference type="STRING" id="70448.A0A096P9D1"/>
<proteinExistence type="predicted"/>
<dbReference type="OrthoDB" id="119121at2759"/>
<dbReference type="PANTHER" id="PTHR37204">
    <property type="entry name" value="TRANSMEMBRANE PROTEIN"/>
    <property type="match status" value="1"/>
</dbReference>
<dbReference type="InParanoid" id="A0A096P9D1"/>
<protein>
    <submittedName>
        <fullName evidence="3">Unnamed product</fullName>
    </submittedName>
</protein>
<keyword evidence="2" id="KW-0472">Membrane</keyword>
<dbReference type="KEGG" id="ota:OT_ostta17g01320"/>